<dbReference type="GO" id="GO:0031519">
    <property type="term" value="C:PcG protein complex"/>
    <property type="evidence" value="ECO:0007669"/>
    <property type="project" value="EnsemblPlants"/>
</dbReference>
<dbReference type="InterPro" id="IPR046341">
    <property type="entry name" value="SET_dom_sf"/>
</dbReference>
<dbReference type="GO" id="GO:0048586">
    <property type="term" value="P:regulation of long-day photoperiodism, flowering"/>
    <property type="evidence" value="ECO:0007669"/>
    <property type="project" value="EnsemblPlants"/>
</dbReference>
<keyword evidence="1" id="KW-0805">Transcription regulation</keyword>
<feature type="region of interest" description="Disordered" evidence="3">
    <location>
        <begin position="96"/>
        <end position="122"/>
    </location>
</feature>
<dbReference type="eggNOG" id="KOG1079">
    <property type="taxonomic scope" value="Eukaryota"/>
</dbReference>
<evidence type="ECO:0000313" key="5">
    <source>
        <dbReference type="EnsemblPlants" id="LPERR06G09370.1"/>
    </source>
</evidence>
<dbReference type="GO" id="GO:0031507">
    <property type="term" value="P:heterochromatin formation"/>
    <property type="evidence" value="ECO:0007669"/>
    <property type="project" value="EnsemblPlants"/>
</dbReference>
<dbReference type="GO" id="GO:0003682">
    <property type="term" value="F:chromatin binding"/>
    <property type="evidence" value="ECO:0007669"/>
    <property type="project" value="TreeGrafter"/>
</dbReference>
<reference evidence="6" key="2">
    <citation type="submission" date="2013-12" db="EMBL/GenBank/DDBJ databases">
        <authorList>
            <person name="Yu Y."/>
            <person name="Lee S."/>
            <person name="de Baynast K."/>
            <person name="Wissotski M."/>
            <person name="Liu L."/>
            <person name="Talag J."/>
            <person name="Goicoechea J."/>
            <person name="Angelova A."/>
            <person name="Jetty R."/>
            <person name="Kudrna D."/>
            <person name="Golser W."/>
            <person name="Rivera L."/>
            <person name="Zhang J."/>
            <person name="Wing R."/>
        </authorList>
    </citation>
    <scope>NUCLEOTIDE SEQUENCE</scope>
</reference>
<feature type="region of interest" description="Disordered" evidence="3">
    <location>
        <begin position="788"/>
        <end position="812"/>
    </location>
</feature>
<dbReference type="AlphaFoldDB" id="A0A0D9WP75"/>
<dbReference type="SMART" id="SM00317">
    <property type="entry name" value="SET"/>
    <property type="match status" value="1"/>
</dbReference>
<dbReference type="GO" id="GO:0005677">
    <property type="term" value="C:chromatin silencing complex"/>
    <property type="evidence" value="ECO:0007669"/>
    <property type="project" value="EnsemblPlants"/>
</dbReference>
<feature type="compositionally biased region" description="Acidic residues" evidence="3">
    <location>
        <begin position="101"/>
        <end position="110"/>
    </location>
</feature>
<dbReference type="PROSITE" id="PS50280">
    <property type="entry name" value="SET"/>
    <property type="match status" value="1"/>
</dbReference>
<dbReference type="EnsemblPlants" id="LPERR06G09370.1">
    <property type="protein sequence ID" value="LPERR06G09370.1"/>
    <property type="gene ID" value="LPERR06G09370"/>
</dbReference>
<dbReference type="InterPro" id="IPR001214">
    <property type="entry name" value="SET_dom"/>
</dbReference>
<feature type="compositionally biased region" description="Polar residues" evidence="3">
    <location>
        <begin position="398"/>
        <end position="409"/>
    </location>
</feature>
<sequence>MAGDSRNEAMVLCEEGNNESSYVVCVIESLKKKITSDRFGYIKKRIEENSIKLSPITQQSYNLSKNRQTTSTSSSTDLVSNLLTKRRDDVLCAVDSREASPDDDESDNSQDEGSSTVIVGGNLSSKNSDGVTNFLPCMWSDGMTGLFGLYALRIFNISNQRMQEDQSVLGRRRIYYDTNCGEALICSDSEDEAVEDEEEKKEFKDSEDRIIRMTIQECGMSDAVLDTLARDIERAPADIKARYEILQGEKPEGSSKKVPELTVKMEDMYGDKDLDAALDSFDNLFCRRCLVFDCKLHGCSQDLVFPTEKQPALSSSDDGTPCGIHCYKLASKPDAIMAIDSHLPVDVEEPTHSLDNARNQIGSNKKKLGSSGQKTKSQQSESSSTARASSESSESEVQLISNKSPQHSPGLSKHKIGTKGGIKKSTNRRIAERILMSVKKGQREMASSDSNSIVNGCLWPRDMKLRSDTRNVIKDSVASSQYNTQSTRSSRKKDVLQMENNSSFADAQSDSMEDTNNEHSATDGCDSLRKEECVDENICKQDPHSRSWKVIEQGLLLKGLEIFGRNSCLIARNLLGGMKTCTDVFQYMNYIENSSASGALSGVDSLVKGYIKVSQNVQESLPRLPLRKESVSQPCGDGTLGVPNQRGDNYECRNMKLLLKQQQRVLLGRSDVSGWGAFLKNSVGKHEYLGEYTGELISHKEADKRGKIYDRENSSFLFNLNNEYVLDAYRMGDKLKFANHSPDPNCYAKVIMVAGDHRVGIFAKERISAGEELFYDYRYEADRAPAWARKPEGSGAKDDAQPSTGRAKKLAH</sequence>
<protein>
    <recommendedName>
        <fullName evidence="4">SET domain-containing protein</fullName>
    </recommendedName>
</protein>
<feature type="region of interest" description="Disordered" evidence="3">
    <location>
        <begin position="476"/>
        <end position="524"/>
    </location>
</feature>
<dbReference type="Pfam" id="PF25996">
    <property type="entry name" value="HTH_CLF_N"/>
    <property type="match status" value="1"/>
</dbReference>
<reference evidence="5" key="3">
    <citation type="submission" date="2015-04" db="UniProtKB">
        <authorList>
            <consortium name="EnsemblPlants"/>
        </authorList>
    </citation>
    <scope>IDENTIFICATION</scope>
</reference>
<keyword evidence="6" id="KW-1185">Reference proteome</keyword>
<feature type="region of interest" description="Disordered" evidence="3">
    <location>
        <begin position="355"/>
        <end position="430"/>
    </location>
</feature>
<evidence type="ECO:0000256" key="2">
    <source>
        <dbReference type="ARBA" id="ARBA00023163"/>
    </source>
</evidence>
<proteinExistence type="predicted"/>
<dbReference type="Gene3D" id="2.170.270.10">
    <property type="entry name" value="SET domain"/>
    <property type="match status" value="1"/>
</dbReference>
<feature type="compositionally biased region" description="Polar residues" evidence="3">
    <location>
        <begin position="498"/>
        <end position="510"/>
    </location>
</feature>
<feature type="compositionally biased region" description="Basic and acidic residues" evidence="3">
    <location>
        <begin position="788"/>
        <end position="800"/>
    </location>
</feature>
<evidence type="ECO:0000256" key="3">
    <source>
        <dbReference type="SAM" id="MobiDB-lite"/>
    </source>
</evidence>
<dbReference type="GO" id="GO:0046976">
    <property type="term" value="F:histone H3K27 methyltransferase activity"/>
    <property type="evidence" value="ECO:0007669"/>
    <property type="project" value="EnsemblPlants"/>
</dbReference>
<feature type="compositionally biased region" description="Polar residues" evidence="3">
    <location>
        <begin position="111"/>
        <end position="122"/>
    </location>
</feature>
<feature type="domain" description="SET" evidence="4">
    <location>
        <begin position="663"/>
        <end position="778"/>
    </location>
</feature>
<dbReference type="STRING" id="77586.A0A0D9WP75"/>
<dbReference type="Pfam" id="PF00856">
    <property type="entry name" value="SET"/>
    <property type="match status" value="1"/>
</dbReference>
<dbReference type="Gramene" id="LPERR06G09370.1">
    <property type="protein sequence ID" value="LPERR06G09370.1"/>
    <property type="gene ID" value="LPERR06G09370"/>
</dbReference>
<dbReference type="PANTHER" id="PTHR45747">
    <property type="entry name" value="HISTONE-LYSINE N-METHYLTRANSFERASE E(Z)"/>
    <property type="match status" value="1"/>
</dbReference>
<accession>A0A0D9WP75</accession>
<evidence type="ECO:0000259" key="4">
    <source>
        <dbReference type="PROSITE" id="PS50280"/>
    </source>
</evidence>
<reference evidence="5 6" key="1">
    <citation type="submission" date="2012-08" db="EMBL/GenBank/DDBJ databases">
        <title>Oryza genome evolution.</title>
        <authorList>
            <person name="Wing R.A."/>
        </authorList>
    </citation>
    <scope>NUCLEOTIDE SEQUENCE</scope>
</reference>
<dbReference type="Proteomes" id="UP000032180">
    <property type="component" value="Chromosome 6"/>
</dbReference>
<feature type="compositionally biased region" description="Low complexity" evidence="3">
    <location>
        <begin position="369"/>
        <end position="396"/>
    </location>
</feature>
<dbReference type="CDD" id="cd10519">
    <property type="entry name" value="SET_EZH"/>
    <property type="match status" value="1"/>
</dbReference>
<feature type="compositionally biased region" description="Basic residues" evidence="3">
    <location>
        <begin position="412"/>
        <end position="427"/>
    </location>
</feature>
<dbReference type="InterPro" id="IPR058609">
    <property type="entry name" value="HTH_CLF-like"/>
</dbReference>
<keyword evidence="2" id="KW-0804">Transcription</keyword>
<evidence type="ECO:0000256" key="1">
    <source>
        <dbReference type="ARBA" id="ARBA00023015"/>
    </source>
</evidence>
<dbReference type="PANTHER" id="PTHR45747:SF4">
    <property type="entry name" value="HISTONE-LYSINE N-METHYLTRANSFERASE E(Z)"/>
    <property type="match status" value="1"/>
</dbReference>
<evidence type="ECO:0000313" key="6">
    <source>
        <dbReference type="Proteomes" id="UP000032180"/>
    </source>
</evidence>
<organism evidence="5 6">
    <name type="scientific">Leersia perrieri</name>
    <dbReference type="NCBI Taxonomy" id="77586"/>
    <lineage>
        <taxon>Eukaryota</taxon>
        <taxon>Viridiplantae</taxon>
        <taxon>Streptophyta</taxon>
        <taxon>Embryophyta</taxon>
        <taxon>Tracheophyta</taxon>
        <taxon>Spermatophyta</taxon>
        <taxon>Magnoliopsida</taxon>
        <taxon>Liliopsida</taxon>
        <taxon>Poales</taxon>
        <taxon>Poaceae</taxon>
        <taxon>BOP clade</taxon>
        <taxon>Oryzoideae</taxon>
        <taxon>Oryzeae</taxon>
        <taxon>Oryzinae</taxon>
        <taxon>Leersia</taxon>
    </lineage>
</organism>
<dbReference type="InterPro" id="IPR045318">
    <property type="entry name" value="EZH1/2-like"/>
</dbReference>
<dbReference type="SUPFAM" id="SSF82199">
    <property type="entry name" value="SET domain"/>
    <property type="match status" value="1"/>
</dbReference>
<name>A0A0D9WP75_9ORYZ</name>
<feature type="compositionally biased region" description="Polar residues" evidence="3">
    <location>
        <begin position="477"/>
        <end position="488"/>
    </location>
</feature>